<keyword evidence="2" id="KW-1185">Reference proteome</keyword>
<dbReference type="Proteomes" id="UP000694480">
    <property type="component" value="Unassembled WGS sequence"/>
</dbReference>
<comment type="caution">
    <text evidence="1">The sequence shown here is derived from an EMBL/GenBank/DDBJ whole genome shotgun (WGS) entry which is preliminary data.</text>
</comment>
<accession>A0A931E4E6</accession>
<sequence length="295" mass="35375">MKLQINIFYFFLIIFFLGSCKTRERNYIDYYNKVNEIDSIYRIAQKPKIAIKKYKKLFRKYEPKNQERINEFENYIYLSDKYGRNFGGKKTLIKFIKTIAPYKNSYKNHLPLFQKYDIDSIKVISEIENWEKSRDRVLMDSITTLFIRDQEGKRADVDLMIRNDKKNANLMKWIFTNYGYPSLNKVGLIGNDNVFLPLTNFFSHMSFSEDYPFFESKLKDYIKTGECQPREYSTMVDRYHLQVKKENILYATYIGNSIISDSVQVDKNRKSIGLPTMKHNKKLTKDFFKKLKEKK</sequence>
<dbReference type="RefSeq" id="WP_194738346.1">
    <property type="nucleotide sequence ID" value="NZ_JADKYY010000001.1"/>
</dbReference>
<dbReference type="EMBL" id="JADKYY010000001">
    <property type="protein sequence ID" value="MBF5026420.1"/>
    <property type="molecule type" value="Genomic_DNA"/>
</dbReference>
<name>A0A931E4E6_9FLAO</name>
<gene>
    <name evidence="1" type="ORF">IC612_01235</name>
</gene>
<reference evidence="1" key="1">
    <citation type="submission" date="2020-11" db="EMBL/GenBank/DDBJ databases">
        <title>Genome seq and assembly of Planobacterium sp.</title>
        <authorList>
            <person name="Chhetri G."/>
        </authorList>
    </citation>
    <scope>NUCLEOTIDE SEQUENCE</scope>
    <source>
        <strain evidence="1">GCR5</strain>
    </source>
</reference>
<dbReference type="PROSITE" id="PS51257">
    <property type="entry name" value="PROKAR_LIPOPROTEIN"/>
    <property type="match status" value="1"/>
</dbReference>
<evidence type="ECO:0000313" key="2">
    <source>
        <dbReference type="Proteomes" id="UP000694480"/>
    </source>
</evidence>
<dbReference type="AlphaFoldDB" id="A0A931E4E6"/>
<proteinExistence type="predicted"/>
<evidence type="ECO:0000313" key="1">
    <source>
        <dbReference type="EMBL" id="MBF5026420.1"/>
    </source>
</evidence>
<protein>
    <recommendedName>
        <fullName evidence="3">Lipoprotein</fullName>
    </recommendedName>
</protein>
<evidence type="ECO:0008006" key="3">
    <source>
        <dbReference type="Google" id="ProtNLM"/>
    </source>
</evidence>
<organism evidence="1 2">
    <name type="scientific">Planobacterium oryzisoli</name>
    <dbReference type="NCBI Taxonomy" id="2771435"/>
    <lineage>
        <taxon>Bacteria</taxon>
        <taxon>Pseudomonadati</taxon>
        <taxon>Bacteroidota</taxon>
        <taxon>Flavobacteriia</taxon>
        <taxon>Flavobacteriales</taxon>
        <taxon>Weeksellaceae</taxon>
        <taxon>Chryseobacterium group</taxon>
        <taxon>Chryseobacterium</taxon>
    </lineage>
</organism>